<gene>
    <name evidence="9" type="ORF">ABXS70_22595</name>
</gene>
<dbReference type="GO" id="GO:0016020">
    <property type="term" value="C:membrane"/>
    <property type="evidence" value="ECO:0007669"/>
    <property type="project" value="UniProtKB-SubCell"/>
</dbReference>
<reference evidence="9" key="1">
    <citation type="submission" date="2024-05" db="EMBL/GenBank/DDBJ databases">
        <title>Draft genome assemblies of 36 bacteria isolated from hibernating arctic ground squirrels.</title>
        <authorList>
            <person name="McKee H."/>
            <person name="Mullen L."/>
            <person name="Drown D.M."/>
            <person name="Duddleston K.N."/>
        </authorList>
    </citation>
    <scope>NUCLEOTIDE SEQUENCE</scope>
    <source>
        <strain evidence="9">AN1007</strain>
    </source>
</reference>
<feature type="transmembrane region" description="Helical" evidence="8">
    <location>
        <begin position="73"/>
        <end position="93"/>
    </location>
</feature>
<keyword evidence="5 8" id="KW-0812">Transmembrane</keyword>
<dbReference type="EMBL" id="CP159992">
    <property type="protein sequence ID" value="XCP93951.1"/>
    <property type="molecule type" value="Genomic_DNA"/>
</dbReference>
<feature type="transmembrane region" description="Helical" evidence="8">
    <location>
        <begin position="40"/>
        <end position="61"/>
    </location>
</feature>
<protein>
    <submittedName>
        <fullName evidence="9">Endospore germination permease</fullName>
    </submittedName>
</protein>
<comment type="similarity">
    <text evidence="2">Belongs to the amino acid-polyamine-organocation (APC) superfamily. Spore germination protein (SGP) (TC 2.A.3.9) family.</text>
</comment>
<accession>A0AAU8NCX0</accession>
<feature type="transmembrane region" description="Helical" evidence="8">
    <location>
        <begin position="113"/>
        <end position="135"/>
    </location>
</feature>
<dbReference type="GO" id="GO:0009847">
    <property type="term" value="P:spore germination"/>
    <property type="evidence" value="ECO:0007669"/>
    <property type="project" value="InterPro"/>
</dbReference>
<proteinExistence type="inferred from homology"/>
<evidence type="ECO:0000256" key="6">
    <source>
        <dbReference type="ARBA" id="ARBA00022989"/>
    </source>
</evidence>
<evidence type="ECO:0000256" key="7">
    <source>
        <dbReference type="ARBA" id="ARBA00023136"/>
    </source>
</evidence>
<feature type="transmembrane region" description="Helical" evidence="8">
    <location>
        <begin position="334"/>
        <end position="355"/>
    </location>
</feature>
<dbReference type="NCBIfam" id="TIGR00912">
    <property type="entry name" value="2A0309"/>
    <property type="match status" value="1"/>
</dbReference>
<evidence type="ECO:0000256" key="5">
    <source>
        <dbReference type="ARBA" id="ARBA00022692"/>
    </source>
</evidence>
<keyword evidence="3" id="KW-0813">Transport</keyword>
<feature type="transmembrane region" description="Helical" evidence="8">
    <location>
        <begin position="220"/>
        <end position="240"/>
    </location>
</feature>
<feature type="transmembrane region" description="Helical" evidence="8">
    <location>
        <begin position="147"/>
        <end position="167"/>
    </location>
</feature>
<dbReference type="AlphaFoldDB" id="A0AAU8NCX0"/>
<evidence type="ECO:0000256" key="1">
    <source>
        <dbReference type="ARBA" id="ARBA00004141"/>
    </source>
</evidence>
<feature type="transmembrane region" description="Helical" evidence="8">
    <location>
        <begin position="12"/>
        <end position="34"/>
    </location>
</feature>
<sequence length="374" mass="42279">MLVQERLTIRQFTVLALMTMIGDMILIYPTMVTYSGNQDAWICSIISQPIGLCILWLLYKLHQTYPTLSLIEICPKILGVWIGSILSVGYLFYFMMGASICIREVGDFMTTQIYLYTPIRAILLLFVAALTWGMVKGLGSIGKSAEVWVPFVIVGLLILIIFLLPKAELSRIKPYLSTPFFPMVSGSIRGATASYGELIILSMILPYIKHDSHVRRDMMLSTLFGGALLTSLLFIALLVMGPMLTQHNIYISYVLAQKINVGNFFQRIEALTATAWLVSTYFKTIIYIFGFVLGTAQLFRLKSYKPLVLPSMMLFFAMSVVLAPNIVFYTTTIIYAWFDWDFTICLIIPSLLILIHRVKQGFKKRRGRSAAEAE</sequence>
<dbReference type="PANTHER" id="PTHR34975:SF2">
    <property type="entry name" value="SPORE GERMINATION PROTEIN A2"/>
    <property type="match status" value="1"/>
</dbReference>
<dbReference type="InterPro" id="IPR004761">
    <property type="entry name" value="Spore_GerAB"/>
</dbReference>
<feature type="transmembrane region" description="Helical" evidence="8">
    <location>
        <begin position="187"/>
        <end position="208"/>
    </location>
</feature>
<dbReference type="Pfam" id="PF03845">
    <property type="entry name" value="Spore_permease"/>
    <property type="match status" value="1"/>
</dbReference>
<feature type="transmembrane region" description="Helical" evidence="8">
    <location>
        <begin position="307"/>
        <end position="328"/>
    </location>
</feature>
<evidence type="ECO:0000256" key="8">
    <source>
        <dbReference type="SAM" id="Phobius"/>
    </source>
</evidence>
<keyword evidence="4" id="KW-0309">Germination</keyword>
<organism evidence="9">
    <name type="scientific">Paenibacillus sp. AN1007</name>
    <dbReference type="NCBI Taxonomy" id="3151385"/>
    <lineage>
        <taxon>Bacteria</taxon>
        <taxon>Bacillati</taxon>
        <taxon>Bacillota</taxon>
        <taxon>Bacilli</taxon>
        <taxon>Bacillales</taxon>
        <taxon>Paenibacillaceae</taxon>
        <taxon>Paenibacillus</taxon>
    </lineage>
</organism>
<evidence type="ECO:0000256" key="2">
    <source>
        <dbReference type="ARBA" id="ARBA00007998"/>
    </source>
</evidence>
<evidence type="ECO:0000313" key="9">
    <source>
        <dbReference type="EMBL" id="XCP93951.1"/>
    </source>
</evidence>
<evidence type="ECO:0000256" key="4">
    <source>
        <dbReference type="ARBA" id="ARBA00022544"/>
    </source>
</evidence>
<dbReference type="PANTHER" id="PTHR34975">
    <property type="entry name" value="SPORE GERMINATION PROTEIN A2"/>
    <property type="match status" value="1"/>
</dbReference>
<dbReference type="RefSeq" id="WP_342554153.1">
    <property type="nucleotide sequence ID" value="NZ_CP159992.1"/>
</dbReference>
<name>A0AAU8NCX0_9BACL</name>
<feature type="transmembrane region" description="Helical" evidence="8">
    <location>
        <begin position="273"/>
        <end position="295"/>
    </location>
</feature>
<keyword evidence="6 8" id="KW-1133">Transmembrane helix</keyword>
<keyword evidence="7 8" id="KW-0472">Membrane</keyword>
<dbReference type="Gene3D" id="1.20.1740.10">
    <property type="entry name" value="Amino acid/polyamine transporter I"/>
    <property type="match status" value="1"/>
</dbReference>
<evidence type="ECO:0000256" key="3">
    <source>
        <dbReference type="ARBA" id="ARBA00022448"/>
    </source>
</evidence>
<comment type="subcellular location">
    <subcellularLocation>
        <location evidence="1">Membrane</location>
        <topology evidence="1">Multi-pass membrane protein</topology>
    </subcellularLocation>
</comment>